<reference evidence="6" key="1">
    <citation type="submission" date="2018-05" db="EMBL/GenBank/DDBJ databases">
        <authorList>
            <person name="Lanie J.A."/>
            <person name="Ng W.-L."/>
            <person name="Kazmierczak K.M."/>
            <person name="Andrzejewski T.M."/>
            <person name="Davidsen T.M."/>
            <person name="Wayne K.J."/>
            <person name="Tettelin H."/>
            <person name="Glass J.I."/>
            <person name="Rusch D."/>
            <person name="Podicherti R."/>
            <person name="Tsui H.-C.T."/>
            <person name="Winkler M.E."/>
        </authorList>
    </citation>
    <scope>NUCLEOTIDE SEQUENCE</scope>
</reference>
<evidence type="ECO:0000256" key="3">
    <source>
        <dbReference type="ARBA" id="ARBA00023125"/>
    </source>
</evidence>
<evidence type="ECO:0000259" key="5">
    <source>
        <dbReference type="SMART" id="SM00278"/>
    </source>
</evidence>
<evidence type="ECO:0000256" key="4">
    <source>
        <dbReference type="ARBA" id="ARBA00023204"/>
    </source>
</evidence>
<dbReference type="InterPro" id="IPR012340">
    <property type="entry name" value="NA-bd_OB-fold"/>
</dbReference>
<dbReference type="AlphaFoldDB" id="A0A381R5M9"/>
<dbReference type="Pfam" id="PF07499">
    <property type="entry name" value="RuvA_C"/>
    <property type="match status" value="1"/>
</dbReference>
<proteinExistence type="inferred from homology"/>
<keyword evidence="4" id="KW-0234">DNA repair</keyword>
<dbReference type="SUPFAM" id="SSF46929">
    <property type="entry name" value="DNA helicase RuvA subunit, C-terminal domain"/>
    <property type="match status" value="1"/>
</dbReference>
<gene>
    <name evidence="6" type="ORF">METZ01_LOCUS39836</name>
</gene>
<keyword evidence="3" id="KW-0238">DNA-binding</keyword>
<dbReference type="Pfam" id="PF14520">
    <property type="entry name" value="HHH_5"/>
    <property type="match status" value="1"/>
</dbReference>
<dbReference type="Pfam" id="PF01330">
    <property type="entry name" value="RuvA_N"/>
    <property type="match status" value="1"/>
</dbReference>
<dbReference type="GO" id="GO:0005524">
    <property type="term" value="F:ATP binding"/>
    <property type="evidence" value="ECO:0007669"/>
    <property type="project" value="InterPro"/>
</dbReference>
<dbReference type="NCBIfam" id="TIGR00084">
    <property type="entry name" value="ruvA"/>
    <property type="match status" value="1"/>
</dbReference>
<dbReference type="GO" id="GO:0009378">
    <property type="term" value="F:four-way junction helicase activity"/>
    <property type="evidence" value="ECO:0007669"/>
    <property type="project" value="InterPro"/>
</dbReference>
<dbReference type="Gene3D" id="1.10.8.10">
    <property type="entry name" value="DNA helicase RuvA subunit, C-terminal domain"/>
    <property type="match status" value="1"/>
</dbReference>
<dbReference type="GO" id="GO:0006281">
    <property type="term" value="P:DNA repair"/>
    <property type="evidence" value="ECO:0007669"/>
    <property type="project" value="UniProtKB-KW"/>
</dbReference>
<keyword evidence="1" id="KW-0963">Cytoplasm</keyword>
<dbReference type="Gene3D" id="2.40.50.140">
    <property type="entry name" value="Nucleic acid-binding proteins"/>
    <property type="match status" value="1"/>
</dbReference>
<dbReference type="CDD" id="cd14332">
    <property type="entry name" value="UBA_RuvA_C"/>
    <property type="match status" value="1"/>
</dbReference>
<dbReference type="EMBL" id="UINC01001705">
    <property type="protein sequence ID" value="SUZ86982.1"/>
    <property type="molecule type" value="Genomic_DNA"/>
</dbReference>
<dbReference type="GO" id="GO:0006310">
    <property type="term" value="P:DNA recombination"/>
    <property type="evidence" value="ECO:0007669"/>
    <property type="project" value="InterPro"/>
</dbReference>
<accession>A0A381R5M9</accession>
<dbReference type="InterPro" id="IPR000085">
    <property type="entry name" value="RuvA"/>
</dbReference>
<protein>
    <recommendedName>
        <fullName evidence="5">Helix-hairpin-helix DNA-binding motif class 1 domain-containing protein</fullName>
    </recommendedName>
</protein>
<sequence length="181" mass="19186">VETAGGVVYEIQIPLSILERLPRPPAPDFEIRTLQVVREDSVTLYGFMEPFERELFSRLLGASGVGPKVALAMLSTYSARRLAQALAEKDVNALKQVSGVGKKTAERIVLELADRVEDLALGAPGPAGAESEDGPGAQEAVAALVALGYSFVDADAAVRGALTQGEPESTDELVRRALAKR</sequence>
<dbReference type="InterPro" id="IPR011114">
    <property type="entry name" value="RuvA_C"/>
</dbReference>
<feature type="domain" description="Helix-hairpin-helix DNA-binding motif class 1" evidence="5">
    <location>
        <begin position="57"/>
        <end position="76"/>
    </location>
</feature>
<dbReference type="SUPFAM" id="SSF47781">
    <property type="entry name" value="RuvA domain 2-like"/>
    <property type="match status" value="1"/>
</dbReference>
<name>A0A381R5M9_9ZZZZ</name>
<evidence type="ECO:0000256" key="1">
    <source>
        <dbReference type="ARBA" id="ARBA00022490"/>
    </source>
</evidence>
<keyword evidence="2" id="KW-0227">DNA damage</keyword>
<dbReference type="GO" id="GO:0003677">
    <property type="term" value="F:DNA binding"/>
    <property type="evidence" value="ECO:0007669"/>
    <property type="project" value="UniProtKB-KW"/>
</dbReference>
<dbReference type="SMART" id="SM00278">
    <property type="entry name" value="HhH1"/>
    <property type="match status" value="2"/>
</dbReference>
<dbReference type="InterPro" id="IPR036267">
    <property type="entry name" value="RuvA_C_sf"/>
</dbReference>
<dbReference type="SUPFAM" id="SSF50249">
    <property type="entry name" value="Nucleic acid-binding proteins"/>
    <property type="match status" value="1"/>
</dbReference>
<dbReference type="GO" id="GO:0009379">
    <property type="term" value="C:Holliday junction helicase complex"/>
    <property type="evidence" value="ECO:0007669"/>
    <property type="project" value="InterPro"/>
</dbReference>
<dbReference type="HAMAP" id="MF_00031">
    <property type="entry name" value="DNA_HJ_migration_RuvA"/>
    <property type="match status" value="1"/>
</dbReference>
<evidence type="ECO:0000256" key="2">
    <source>
        <dbReference type="ARBA" id="ARBA00022763"/>
    </source>
</evidence>
<dbReference type="InterPro" id="IPR010994">
    <property type="entry name" value="RuvA_2-like"/>
</dbReference>
<dbReference type="Gene3D" id="1.10.150.20">
    <property type="entry name" value="5' to 3' exonuclease, C-terminal subdomain"/>
    <property type="match status" value="1"/>
</dbReference>
<dbReference type="InterPro" id="IPR003583">
    <property type="entry name" value="Hlx-hairpin-Hlx_DNA-bd_motif"/>
</dbReference>
<evidence type="ECO:0000313" key="6">
    <source>
        <dbReference type="EMBL" id="SUZ86982.1"/>
    </source>
</evidence>
<feature type="domain" description="Helix-hairpin-helix DNA-binding motif class 1" evidence="5">
    <location>
        <begin position="92"/>
        <end position="111"/>
    </location>
</feature>
<dbReference type="InterPro" id="IPR013849">
    <property type="entry name" value="DNA_helicase_Holl-junc_RuvA_I"/>
</dbReference>
<organism evidence="6">
    <name type="scientific">marine metagenome</name>
    <dbReference type="NCBI Taxonomy" id="408172"/>
    <lineage>
        <taxon>unclassified sequences</taxon>
        <taxon>metagenomes</taxon>
        <taxon>ecological metagenomes</taxon>
    </lineage>
</organism>
<feature type="non-terminal residue" evidence="6">
    <location>
        <position position="1"/>
    </location>
</feature>